<accession>M4BIQ6</accession>
<dbReference type="EnsemblProtists" id="HpaT806283">
    <property type="protein sequence ID" value="HpaP806283"/>
    <property type="gene ID" value="HpaG806283"/>
</dbReference>
<dbReference type="HOGENOM" id="CLU_2890585_0_0_1"/>
<protein>
    <submittedName>
        <fullName evidence="1">Uncharacterized protein</fullName>
    </submittedName>
</protein>
<proteinExistence type="predicted"/>
<organism evidence="1 2">
    <name type="scientific">Hyaloperonospora arabidopsidis (strain Emoy2)</name>
    <name type="common">Downy mildew agent</name>
    <name type="synonym">Peronospora arabidopsidis</name>
    <dbReference type="NCBI Taxonomy" id="559515"/>
    <lineage>
        <taxon>Eukaryota</taxon>
        <taxon>Sar</taxon>
        <taxon>Stramenopiles</taxon>
        <taxon>Oomycota</taxon>
        <taxon>Peronosporomycetes</taxon>
        <taxon>Peronosporales</taxon>
        <taxon>Peronosporaceae</taxon>
        <taxon>Hyaloperonospora</taxon>
    </lineage>
</organism>
<evidence type="ECO:0000313" key="2">
    <source>
        <dbReference type="Proteomes" id="UP000011713"/>
    </source>
</evidence>
<evidence type="ECO:0000313" key="1">
    <source>
        <dbReference type="EnsemblProtists" id="HpaP806283"/>
    </source>
</evidence>
<dbReference type="EMBL" id="JH598301">
    <property type="status" value="NOT_ANNOTATED_CDS"/>
    <property type="molecule type" value="Genomic_DNA"/>
</dbReference>
<reference evidence="2" key="1">
    <citation type="journal article" date="2010" name="Science">
        <title>Signatures of adaptation to obligate biotrophy in the Hyaloperonospora arabidopsidis genome.</title>
        <authorList>
            <person name="Baxter L."/>
            <person name="Tripathy S."/>
            <person name="Ishaque N."/>
            <person name="Boot N."/>
            <person name="Cabral A."/>
            <person name="Kemen E."/>
            <person name="Thines M."/>
            <person name="Ah-Fong A."/>
            <person name="Anderson R."/>
            <person name="Badejoko W."/>
            <person name="Bittner-Eddy P."/>
            <person name="Boore J.L."/>
            <person name="Chibucos M.C."/>
            <person name="Coates M."/>
            <person name="Dehal P."/>
            <person name="Delehaunty K."/>
            <person name="Dong S."/>
            <person name="Downton P."/>
            <person name="Dumas B."/>
            <person name="Fabro G."/>
            <person name="Fronick C."/>
            <person name="Fuerstenberg S.I."/>
            <person name="Fulton L."/>
            <person name="Gaulin E."/>
            <person name="Govers F."/>
            <person name="Hughes L."/>
            <person name="Humphray S."/>
            <person name="Jiang R.H."/>
            <person name="Judelson H."/>
            <person name="Kamoun S."/>
            <person name="Kyung K."/>
            <person name="Meijer H."/>
            <person name="Minx P."/>
            <person name="Morris P."/>
            <person name="Nelson J."/>
            <person name="Phuntumart V."/>
            <person name="Qutob D."/>
            <person name="Rehmany A."/>
            <person name="Rougon-Cardoso A."/>
            <person name="Ryden P."/>
            <person name="Torto-Alalibo T."/>
            <person name="Studholme D."/>
            <person name="Wang Y."/>
            <person name="Win J."/>
            <person name="Wood J."/>
            <person name="Clifton S.W."/>
            <person name="Rogers J."/>
            <person name="Van den Ackerveken G."/>
            <person name="Jones J.D."/>
            <person name="McDowell J.M."/>
            <person name="Beynon J."/>
            <person name="Tyler B.M."/>
        </authorList>
    </citation>
    <scope>NUCLEOTIDE SEQUENCE [LARGE SCALE GENOMIC DNA]</scope>
    <source>
        <strain evidence="2">Emoy2</strain>
    </source>
</reference>
<name>M4BIQ6_HYAAE</name>
<dbReference type="Proteomes" id="UP000011713">
    <property type="component" value="Unassembled WGS sequence"/>
</dbReference>
<sequence length="63" mass="7427">MFHVKIFNHLANPLTAEVEEGKLSQTQFADLASKVFAYYRILDDLREDEEHERNRHHDLTSTV</sequence>
<dbReference type="AlphaFoldDB" id="M4BIQ6"/>
<reference evidence="1" key="2">
    <citation type="submission" date="2015-06" db="UniProtKB">
        <authorList>
            <consortium name="EnsemblProtists"/>
        </authorList>
    </citation>
    <scope>IDENTIFICATION</scope>
    <source>
        <strain evidence="1">Emoy2</strain>
    </source>
</reference>
<dbReference type="InParanoid" id="M4BIQ6"/>
<dbReference type="VEuPathDB" id="FungiDB:HpaG806283"/>
<keyword evidence="2" id="KW-1185">Reference proteome</keyword>